<sequence length="291" mass="34340">MKHAYLILAHHEFELLGYLLEALDDPRNTVFIHFDKKVAVLPVLRTSFANVIILEERVDVRWGDVSIVAAELLLFQTAQNHGKYSHYHLLSGVDMPLQTQDVIHSFCAKHANKQFIGYSQGDQKAHIERKVQRYHLFPKHFRTSGNMGDKLRKILRFICLRLQIILDIKRNLDIEFKKGTQWLSLTDEFVAFLLAQKDDILKRYNYTFCADEIFVQTACWNSRFREQIYDMTHEGNGSQRFIQWRDNQLIDWEVKDFDTLQRSDLLFARKFTSRHNDLPAAILRKLKEADL</sequence>
<dbReference type="RefSeq" id="WP_037498318.1">
    <property type="nucleotide sequence ID" value="NZ_JJMU01000029.1"/>
</dbReference>
<dbReference type="InterPro" id="IPR043538">
    <property type="entry name" value="XYLT"/>
</dbReference>
<keyword evidence="16" id="KW-1185">Reference proteome</keyword>
<evidence type="ECO:0000256" key="13">
    <source>
        <dbReference type="ARBA" id="ARBA00023180"/>
    </source>
</evidence>
<evidence type="ECO:0000256" key="5">
    <source>
        <dbReference type="ARBA" id="ARBA00022692"/>
    </source>
</evidence>
<keyword evidence="10" id="KW-0333">Golgi apparatus</keyword>
<keyword evidence="8" id="KW-0735">Signal-anchor</keyword>
<keyword evidence="4 15" id="KW-0808">Transferase</keyword>
<evidence type="ECO:0000313" key="15">
    <source>
        <dbReference type="EMBL" id="KGE14155.1"/>
    </source>
</evidence>
<keyword evidence="6" id="KW-0479">Metal-binding</keyword>
<dbReference type="InterPro" id="IPR003406">
    <property type="entry name" value="Glyco_trans_14"/>
</dbReference>
<dbReference type="OrthoDB" id="7943907at2"/>
<dbReference type="GO" id="GO:0015012">
    <property type="term" value="P:heparan sulfate proteoglycan biosynthetic process"/>
    <property type="evidence" value="ECO:0007669"/>
    <property type="project" value="TreeGrafter"/>
</dbReference>
<dbReference type="GO" id="GO:0030158">
    <property type="term" value="F:protein xylosyltransferase activity"/>
    <property type="evidence" value="ECO:0007669"/>
    <property type="project" value="InterPro"/>
</dbReference>
<evidence type="ECO:0000256" key="7">
    <source>
        <dbReference type="ARBA" id="ARBA00022824"/>
    </source>
</evidence>
<dbReference type="eggNOG" id="ENOG502Z86D">
    <property type="taxonomic scope" value="Bacteria"/>
</dbReference>
<name>A0A0B8T8B9_9SPHI</name>
<reference evidence="15 16" key="2">
    <citation type="journal article" date="2015" name="PLoS ONE">
        <title>Whole-Genome Optical Mapping and Finished Genome Sequence of Sphingobacterium deserti sp. nov., a New Species Isolated from the Western Desert of China.</title>
        <authorList>
            <person name="Teng C."/>
            <person name="Zhou Z."/>
            <person name="Molnar I."/>
            <person name="Li X."/>
            <person name="Tang R."/>
            <person name="Chen M."/>
            <person name="Wang L."/>
            <person name="Su S."/>
            <person name="Zhang W."/>
            <person name="Lin M."/>
        </authorList>
    </citation>
    <scope>NUCLEOTIDE SEQUENCE [LARGE SCALE GENOMIC DNA]</scope>
    <source>
        <strain evidence="16">ACCC05744</strain>
    </source>
</reference>
<dbReference type="AlphaFoldDB" id="A0A0B8T8B9"/>
<dbReference type="PANTHER" id="PTHR46025">
    <property type="entry name" value="XYLOSYLTRANSFERASE OXT"/>
    <property type="match status" value="1"/>
</dbReference>
<dbReference type="EMBL" id="JJMU01000029">
    <property type="protein sequence ID" value="KGE14155.1"/>
    <property type="molecule type" value="Genomic_DNA"/>
</dbReference>
<comment type="caution">
    <text evidence="15">The sequence shown here is derived from an EMBL/GenBank/DDBJ whole genome shotgun (WGS) entry which is preliminary data.</text>
</comment>
<comment type="subcellular location">
    <subcellularLocation>
        <location evidence="2">Endoplasmic reticulum membrane</location>
        <topology evidence="2">Single-pass type II membrane protein</topology>
    </subcellularLocation>
    <subcellularLocation>
        <location evidence="1">Golgi apparatus membrane</location>
        <topology evidence="1">Single-pass type II membrane protein</topology>
    </subcellularLocation>
</comment>
<dbReference type="PANTHER" id="PTHR46025:SF3">
    <property type="entry name" value="XYLOSYLTRANSFERASE OXT"/>
    <property type="match status" value="1"/>
</dbReference>
<keyword evidence="5" id="KW-0812">Transmembrane</keyword>
<evidence type="ECO:0000256" key="6">
    <source>
        <dbReference type="ARBA" id="ARBA00022723"/>
    </source>
</evidence>
<gene>
    <name evidence="15" type="ORF">DI53_1985</name>
</gene>
<evidence type="ECO:0000256" key="14">
    <source>
        <dbReference type="ARBA" id="ARBA00042865"/>
    </source>
</evidence>
<reference evidence="16" key="1">
    <citation type="submission" date="2014-04" db="EMBL/GenBank/DDBJ databases">
        <title>Whole-Genome optical mapping and complete genome sequence of Sphingobacterium deserti sp. nov., a new spaces isolated from desert in the west of China.</title>
        <authorList>
            <person name="Teng C."/>
            <person name="Zhou Z."/>
            <person name="Li X."/>
            <person name="Chen M."/>
            <person name="Lin M."/>
            <person name="Wang L."/>
            <person name="Su S."/>
            <person name="Zhang C."/>
            <person name="Zhang W."/>
        </authorList>
    </citation>
    <scope>NUCLEOTIDE SEQUENCE [LARGE SCALE GENOMIC DNA]</scope>
    <source>
        <strain evidence="16">ACCC05744</strain>
    </source>
</reference>
<dbReference type="GO" id="GO:0050650">
    <property type="term" value="P:chondroitin sulfate proteoglycan biosynthetic process"/>
    <property type="evidence" value="ECO:0007669"/>
    <property type="project" value="TreeGrafter"/>
</dbReference>
<dbReference type="GO" id="GO:0046872">
    <property type="term" value="F:metal ion binding"/>
    <property type="evidence" value="ECO:0007669"/>
    <property type="project" value="UniProtKB-KW"/>
</dbReference>
<evidence type="ECO:0000256" key="11">
    <source>
        <dbReference type="ARBA" id="ARBA00023136"/>
    </source>
</evidence>
<dbReference type="PATRIC" id="fig|1229276.3.peg.2045"/>
<dbReference type="STRING" id="1229276.DI53_1985"/>
<evidence type="ECO:0000256" key="3">
    <source>
        <dbReference type="ARBA" id="ARBA00022676"/>
    </source>
</evidence>
<evidence type="ECO:0000313" key="16">
    <source>
        <dbReference type="Proteomes" id="UP000031802"/>
    </source>
</evidence>
<dbReference type="GO" id="GO:0016020">
    <property type="term" value="C:membrane"/>
    <property type="evidence" value="ECO:0007669"/>
    <property type="project" value="InterPro"/>
</dbReference>
<keyword evidence="9" id="KW-1133">Transmembrane helix</keyword>
<proteinExistence type="predicted"/>
<protein>
    <recommendedName>
        <fullName evidence="14">Peptide O-xylosyltransferase</fullName>
    </recommendedName>
</protein>
<keyword evidence="7" id="KW-0256">Endoplasmic reticulum</keyword>
<keyword evidence="12" id="KW-1015">Disulfide bond</keyword>
<evidence type="ECO:0000256" key="10">
    <source>
        <dbReference type="ARBA" id="ARBA00023034"/>
    </source>
</evidence>
<evidence type="ECO:0000256" key="8">
    <source>
        <dbReference type="ARBA" id="ARBA00022968"/>
    </source>
</evidence>
<keyword evidence="3" id="KW-0328">Glycosyltransferase</keyword>
<organism evidence="15 16">
    <name type="scientific">Sphingobacterium deserti</name>
    <dbReference type="NCBI Taxonomy" id="1229276"/>
    <lineage>
        <taxon>Bacteria</taxon>
        <taxon>Pseudomonadati</taxon>
        <taxon>Bacteroidota</taxon>
        <taxon>Sphingobacteriia</taxon>
        <taxon>Sphingobacteriales</taxon>
        <taxon>Sphingobacteriaceae</taxon>
        <taxon>Sphingobacterium</taxon>
    </lineage>
</organism>
<evidence type="ECO:0000256" key="12">
    <source>
        <dbReference type="ARBA" id="ARBA00023157"/>
    </source>
</evidence>
<evidence type="ECO:0000256" key="1">
    <source>
        <dbReference type="ARBA" id="ARBA00004323"/>
    </source>
</evidence>
<evidence type="ECO:0000256" key="9">
    <source>
        <dbReference type="ARBA" id="ARBA00022989"/>
    </source>
</evidence>
<dbReference type="Pfam" id="PF02485">
    <property type="entry name" value="Branch"/>
    <property type="match status" value="1"/>
</dbReference>
<dbReference type="Proteomes" id="UP000031802">
    <property type="component" value="Unassembled WGS sequence"/>
</dbReference>
<accession>A0A0B8T8B9</accession>
<evidence type="ECO:0000256" key="4">
    <source>
        <dbReference type="ARBA" id="ARBA00022679"/>
    </source>
</evidence>
<keyword evidence="13" id="KW-0325">Glycoprotein</keyword>
<evidence type="ECO:0000256" key="2">
    <source>
        <dbReference type="ARBA" id="ARBA00004648"/>
    </source>
</evidence>
<keyword evidence="11" id="KW-0472">Membrane</keyword>